<evidence type="ECO:0000313" key="2">
    <source>
        <dbReference type="Proteomes" id="UP000246964"/>
    </source>
</evidence>
<protein>
    <recommendedName>
        <fullName evidence="3">Lipoprotein</fullName>
    </recommendedName>
</protein>
<keyword evidence="2" id="KW-1185">Reference proteome</keyword>
<sequence>MILAAAFFMSACTTGKLYYTEQSGNRILGCDVEFVGLPSVDKFAVEYALSLCAKSVVHKGHQLDGNQQYLVNLDTSIPEAPCGHAWNHDLAKAKFTEGLLSKKQYGYIVAHIDLGLAVVNECSPNNAQHSLPLVAGTPTRCAARRPCALRYTL</sequence>
<dbReference type="EMBL" id="QGTT01000031">
    <property type="protein sequence ID" value="PWW06815.1"/>
    <property type="molecule type" value="Genomic_DNA"/>
</dbReference>
<name>A0A317PX13_9GAMM</name>
<dbReference type="STRING" id="519453.SAMN04488070_0779"/>
<comment type="caution">
    <text evidence="1">The sequence shown here is derived from an EMBL/GenBank/DDBJ whole genome shotgun (WGS) entry which is preliminary data.</text>
</comment>
<evidence type="ECO:0000313" key="1">
    <source>
        <dbReference type="EMBL" id="PWW06815.1"/>
    </source>
</evidence>
<accession>A0A317PX13</accession>
<dbReference type="Proteomes" id="UP000246964">
    <property type="component" value="Unassembled WGS sequence"/>
</dbReference>
<proteinExistence type="predicted"/>
<gene>
    <name evidence="1" type="ORF">DET45_1312</name>
</gene>
<evidence type="ECO:0008006" key="3">
    <source>
        <dbReference type="Google" id="ProtNLM"/>
    </source>
</evidence>
<organism evidence="1 2">
    <name type="scientific">Pseudidiomarina maritima</name>
    <dbReference type="NCBI Taxonomy" id="519453"/>
    <lineage>
        <taxon>Bacteria</taxon>
        <taxon>Pseudomonadati</taxon>
        <taxon>Pseudomonadota</taxon>
        <taxon>Gammaproteobacteria</taxon>
        <taxon>Alteromonadales</taxon>
        <taxon>Idiomarinaceae</taxon>
        <taxon>Pseudidiomarina</taxon>
    </lineage>
</organism>
<dbReference type="AlphaFoldDB" id="A0A317PX13"/>
<reference evidence="1 2" key="1">
    <citation type="submission" date="2018-05" db="EMBL/GenBank/DDBJ databases">
        <title>Freshwater and sediment microbial communities from various areas in North America, analyzing microbe dynamics in response to fracking.</title>
        <authorList>
            <person name="Lamendella R."/>
        </authorList>
    </citation>
    <scope>NUCLEOTIDE SEQUENCE [LARGE SCALE GENOMIC DNA]</scope>
    <source>
        <strain evidence="1 2">125B1</strain>
    </source>
</reference>